<feature type="transmembrane region" description="Helical" evidence="1">
    <location>
        <begin position="15"/>
        <end position="38"/>
    </location>
</feature>
<accession>I6UYE0</accession>
<dbReference type="HOGENOM" id="CLU_3302873_0_0_2"/>
<dbReference type="Proteomes" id="UP000006216">
    <property type="component" value="Chromosome"/>
</dbReference>
<gene>
    <name evidence="2" type="primary">cobS</name>
    <name evidence="2" type="ORF">PFC_03370</name>
</gene>
<keyword evidence="1" id="KW-1133">Transmembrane helix</keyword>
<dbReference type="AlphaFoldDB" id="I6UYE0"/>
<dbReference type="EMBL" id="CP003685">
    <property type="protein sequence ID" value="AFN03625.1"/>
    <property type="molecule type" value="Genomic_DNA"/>
</dbReference>
<name>I6UYE0_9EURY</name>
<proteinExistence type="predicted"/>
<reference evidence="2 3" key="1">
    <citation type="journal article" date="2012" name="J. Bacteriol.">
        <title>Genome Sequencing of a Genetically-Tractable Pyrococcus furiosus Strain Reveals a Highly Dynamic Genome.</title>
        <authorList>
            <person name="Bridger S.L."/>
            <person name="Lancaster W.A."/>
            <person name="Poole F.L.II."/>
            <person name="Schut G.J."/>
            <person name="Adams M.W."/>
        </authorList>
    </citation>
    <scope>NUCLEOTIDE SEQUENCE [LARGE SCALE GENOMIC DNA]</scope>
    <source>
        <strain evidence="2 3">COM1</strain>
    </source>
</reference>
<keyword evidence="1" id="KW-0472">Membrane</keyword>
<sequence length="39" mass="4214">MKVSIDNFGGLNGDLIGAVAEITRAETLLLMAFVFMLLE</sequence>
<dbReference type="KEGG" id="pfi:PFC_03370"/>
<evidence type="ECO:0000313" key="2">
    <source>
        <dbReference type="EMBL" id="AFN03625.1"/>
    </source>
</evidence>
<protein>
    <submittedName>
        <fullName evidence="2">Cobalamin synthase</fullName>
    </submittedName>
</protein>
<dbReference type="PATRIC" id="fig|1185654.4.peg.688"/>
<organism evidence="3">
    <name type="scientific">Pyrococcus furiosus COM1</name>
    <dbReference type="NCBI Taxonomy" id="1185654"/>
    <lineage>
        <taxon>Archaea</taxon>
        <taxon>Methanobacteriati</taxon>
        <taxon>Methanobacteriota</taxon>
        <taxon>Thermococci</taxon>
        <taxon>Thermococcales</taxon>
        <taxon>Thermococcaceae</taxon>
        <taxon>Pyrococcus</taxon>
    </lineage>
</organism>
<keyword evidence="1" id="KW-0812">Transmembrane</keyword>
<evidence type="ECO:0000313" key="3">
    <source>
        <dbReference type="Proteomes" id="UP000006216"/>
    </source>
</evidence>
<evidence type="ECO:0000256" key="1">
    <source>
        <dbReference type="SAM" id="Phobius"/>
    </source>
</evidence>